<dbReference type="SUPFAM" id="SSF56935">
    <property type="entry name" value="Porins"/>
    <property type="match status" value="1"/>
</dbReference>
<evidence type="ECO:0000256" key="6">
    <source>
        <dbReference type="ARBA" id="ARBA00022692"/>
    </source>
</evidence>
<dbReference type="CDD" id="cd01347">
    <property type="entry name" value="ligand_gated_channel"/>
    <property type="match status" value="1"/>
</dbReference>
<evidence type="ECO:0000256" key="1">
    <source>
        <dbReference type="ARBA" id="ARBA00004571"/>
    </source>
</evidence>
<feature type="domain" description="TonB-dependent receptor-like beta-barrel" evidence="18">
    <location>
        <begin position="250"/>
        <end position="675"/>
    </location>
</feature>
<evidence type="ECO:0000256" key="10">
    <source>
        <dbReference type="ARBA" id="ARBA00023077"/>
    </source>
</evidence>
<name>A0A9X3HVF4_9VIBR</name>
<dbReference type="GO" id="GO:0015344">
    <property type="term" value="F:siderophore uptake transmembrane transporter activity"/>
    <property type="evidence" value="ECO:0007669"/>
    <property type="project" value="TreeGrafter"/>
</dbReference>
<dbReference type="Proteomes" id="UP001155587">
    <property type="component" value="Unassembled WGS sequence"/>
</dbReference>
<dbReference type="PROSITE" id="PS52016">
    <property type="entry name" value="TONB_DEPENDENT_REC_3"/>
    <property type="match status" value="1"/>
</dbReference>
<dbReference type="FunFam" id="2.170.130.10:FF:000001">
    <property type="entry name" value="Catecholate siderophore TonB-dependent receptor"/>
    <property type="match status" value="1"/>
</dbReference>
<evidence type="ECO:0000256" key="12">
    <source>
        <dbReference type="ARBA" id="ARBA00023170"/>
    </source>
</evidence>
<evidence type="ECO:0000313" key="21">
    <source>
        <dbReference type="Proteomes" id="UP001155587"/>
    </source>
</evidence>
<feature type="chain" id="PRO_5040838861" evidence="17">
    <location>
        <begin position="24"/>
        <end position="712"/>
    </location>
</feature>
<dbReference type="GO" id="GO:0038023">
    <property type="term" value="F:signaling receptor activity"/>
    <property type="evidence" value="ECO:0007669"/>
    <property type="project" value="InterPro"/>
</dbReference>
<organism evidence="20 21">
    <name type="scientific">Vibrio qingdaonensis</name>
    <dbReference type="NCBI Taxonomy" id="2829491"/>
    <lineage>
        <taxon>Bacteria</taxon>
        <taxon>Pseudomonadati</taxon>
        <taxon>Pseudomonadota</taxon>
        <taxon>Gammaproteobacteria</taxon>
        <taxon>Vibrionales</taxon>
        <taxon>Vibrionaceae</taxon>
        <taxon>Vibrio</taxon>
    </lineage>
</organism>
<dbReference type="InterPro" id="IPR010105">
    <property type="entry name" value="TonB_sidphr_rcpt"/>
</dbReference>
<dbReference type="Gene3D" id="2.40.170.20">
    <property type="entry name" value="TonB-dependent receptor, beta-barrel domain"/>
    <property type="match status" value="1"/>
</dbReference>
<keyword evidence="5" id="KW-0410">Iron transport</keyword>
<gene>
    <name evidence="20" type="ORF">MD535_03905</name>
</gene>
<protein>
    <submittedName>
        <fullName evidence="20">TonB-dependent receptor</fullName>
    </submittedName>
</protein>
<feature type="signal peptide" evidence="17">
    <location>
        <begin position="1"/>
        <end position="23"/>
    </location>
</feature>
<evidence type="ECO:0000259" key="19">
    <source>
        <dbReference type="Pfam" id="PF07715"/>
    </source>
</evidence>
<keyword evidence="10 15" id="KW-0798">TonB box</keyword>
<evidence type="ECO:0000313" key="20">
    <source>
        <dbReference type="EMBL" id="MCW8345173.1"/>
    </source>
</evidence>
<evidence type="ECO:0000256" key="3">
    <source>
        <dbReference type="ARBA" id="ARBA00022448"/>
    </source>
</evidence>
<evidence type="ECO:0000256" key="5">
    <source>
        <dbReference type="ARBA" id="ARBA00022496"/>
    </source>
</evidence>
<dbReference type="InterPro" id="IPR039426">
    <property type="entry name" value="TonB-dep_rcpt-like"/>
</dbReference>
<evidence type="ECO:0000256" key="4">
    <source>
        <dbReference type="ARBA" id="ARBA00022452"/>
    </source>
</evidence>
<keyword evidence="4 14" id="KW-1134">Transmembrane beta strand</keyword>
<keyword evidence="11 14" id="KW-0472">Membrane</keyword>
<keyword evidence="9" id="KW-0406">Ion transport</keyword>
<comment type="caution">
    <text evidence="20">The sequence shown here is derived from an EMBL/GenBank/DDBJ whole genome shotgun (WGS) entry which is preliminary data.</text>
</comment>
<evidence type="ECO:0000256" key="8">
    <source>
        <dbReference type="ARBA" id="ARBA00023004"/>
    </source>
</evidence>
<keyword evidence="12 20" id="KW-0675">Receptor</keyword>
<dbReference type="InterPro" id="IPR000531">
    <property type="entry name" value="Beta-barrel_TonB"/>
</dbReference>
<dbReference type="Gene3D" id="2.170.130.10">
    <property type="entry name" value="TonB-dependent receptor, plug domain"/>
    <property type="match status" value="1"/>
</dbReference>
<keyword evidence="8" id="KW-0408">Iron</keyword>
<dbReference type="NCBIfam" id="TIGR01783">
    <property type="entry name" value="TonB-siderophor"/>
    <property type="match status" value="1"/>
</dbReference>
<sequence length="712" mass="79297">MKLAPTTLCSAVVLALSTSPIYAAEPSANSASSTDETMTIHAQSFDDYKVDSASGAMRTDATMLETPQSVTVIPEIVLDEQLATTLGEALQNDASVSAGTKKWNREVFSLRGFELDSGSSYLRNGQAQFSHYMLPIETLERVEILKGPSSLLYGQTTPGGLINMVSKKPTYEPMLNIGTDIDHLGSKRIHVDASGPLNESGTIRGRTVLVKQDTVESRQYSNGDNRERDRFLGYGVIEADLADWGLVSVHYERTQDKANIDSGAWLDADGNTIGGRDLIRDMPWAFTDNNIENIGTDLTVYINSSWTAKASYNHQTLTRHRKDSSPRPTSNTIVDGSYEIKPFDRHDDWKLQTFHLDLNGDFDALGVNHRTLFGMNGKLYNYEQYKESSGATPVIPGQPYPKDPGNDYRKDTTAYRSDNQFYGFYAQDLVTLNDQWQVLLGGRYDLFYKDQQNSDGSVDIKGAHDSQSFSPKAGVIFHPAYNGSIYANYSESFEPQNNVVNGDDSITERVPETSRQYEVGTKWELMDNRLLVTGALFDIEKKNISISETINGSSVTTQGGVQHHRGAEAAAQGQIFDKWFVMTSAMYLDAEYSKHDDYQGNRPVNVPEWSGSAWTRYSMTDNTAFNLGLFYQGDRWADHENTVKMDGYARVDAGASHQIKSGDIRWDFRFNIENLFDKEYLAGAGGSSSNGVITDVHYGDERKFKLSVNATF</sequence>
<evidence type="ECO:0000256" key="13">
    <source>
        <dbReference type="ARBA" id="ARBA00023237"/>
    </source>
</evidence>
<comment type="similarity">
    <text evidence="2 14 15">Belongs to the TonB-dependent receptor family.</text>
</comment>
<evidence type="ECO:0000256" key="9">
    <source>
        <dbReference type="ARBA" id="ARBA00023065"/>
    </source>
</evidence>
<feature type="region of interest" description="Disordered" evidence="16">
    <location>
        <begin position="316"/>
        <end position="335"/>
    </location>
</feature>
<dbReference type="AlphaFoldDB" id="A0A9X3HVF4"/>
<dbReference type="EMBL" id="JAKRRY010000003">
    <property type="protein sequence ID" value="MCW8345173.1"/>
    <property type="molecule type" value="Genomic_DNA"/>
</dbReference>
<evidence type="ECO:0000256" key="2">
    <source>
        <dbReference type="ARBA" id="ARBA00009810"/>
    </source>
</evidence>
<dbReference type="GO" id="GO:0015891">
    <property type="term" value="P:siderophore transport"/>
    <property type="evidence" value="ECO:0007669"/>
    <property type="project" value="InterPro"/>
</dbReference>
<dbReference type="PANTHER" id="PTHR32552">
    <property type="entry name" value="FERRICHROME IRON RECEPTOR-RELATED"/>
    <property type="match status" value="1"/>
</dbReference>
<evidence type="ECO:0000256" key="11">
    <source>
        <dbReference type="ARBA" id="ARBA00023136"/>
    </source>
</evidence>
<evidence type="ECO:0000256" key="16">
    <source>
        <dbReference type="SAM" id="MobiDB-lite"/>
    </source>
</evidence>
<evidence type="ECO:0000256" key="17">
    <source>
        <dbReference type="SAM" id="SignalP"/>
    </source>
</evidence>
<evidence type="ECO:0000259" key="18">
    <source>
        <dbReference type="Pfam" id="PF00593"/>
    </source>
</evidence>
<proteinExistence type="inferred from homology"/>
<reference evidence="20" key="1">
    <citation type="submission" date="2022-02" db="EMBL/GenBank/DDBJ databases">
        <title>Vibrio sp. nov, a new bacterium isolated from seawater.</title>
        <authorList>
            <person name="Yuan Y."/>
        </authorList>
    </citation>
    <scope>NUCLEOTIDE SEQUENCE</scope>
    <source>
        <strain evidence="20">ZSDZ65</strain>
    </source>
</reference>
<dbReference type="RefSeq" id="WP_265673630.1">
    <property type="nucleotide sequence ID" value="NZ_JAKRRY010000003.1"/>
</dbReference>
<dbReference type="InterPro" id="IPR036942">
    <property type="entry name" value="Beta-barrel_TonB_sf"/>
</dbReference>
<comment type="subcellular location">
    <subcellularLocation>
        <location evidence="1 14">Cell outer membrane</location>
        <topology evidence="1 14">Multi-pass membrane protein</topology>
    </subcellularLocation>
</comment>
<keyword evidence="7 17" id="KW-0732">Signal</keyword>
<keyword evidence="3 14" id="KW-0813">Transport</keyword>
<keyword evidence="13 14" id="KW-0998">Cell outer membrane</keyword>
<accession>A0A9X3HVF4</accession>
<dbReference type="PANTHER" id="PTHR32552:SF68">
    <property type="entry name" value="FERRICHROME OUTER MEMBRANE TRANSPORTER_PHAGE RECEPTOR"/>
    <property type="match status" value="1"/>
</dbReference>
<dbReference type="Pfam" id="PF00593">
    <property type="entry name" value="TonB_dep_Rec_b-barrel"/>
    <property type="match status" value="1"/>
</dbReference>
<keyword evidence="21" id="KW-1185">Reference proteome</keyword>
<dbReference type="Pfam" id="PF07715">
    <property type="entry name" value="Plug"/>
    <property type="match status" value="1"/>
</dbReference>
<evidence type="ECO:0000256" key="15">
    <source>
        <dbReference type="RuleBase" id="RU003357"/>
    </source>
</evidence>
<keyword evidence="6 14" id="KW-0812">Transmembrane</keyword>
<dbReference type="GO" id="GO:0009279">
    <property type="term" value="C:cell outer membrane"/>
    <property type="evidence" value="ECO:0007669"/>
    <property type="project" value="UniProtKB-SubCell"/>
</dbReference>
<dbReference type="InterPro" id="IPR012910">
    <property type="entry name" value="Plug_dom"/>
</dbReference>
<dbReference type="InterPro" id="IPR037066">
    <property type="entry name" value="Plug_dom_sf"/>
</dbReference>
<feature type="domain" description="TonB-dependent receptor plug" evidence="19">
    <location>
        <begin position="64"/>
        <end position="160"/>
    </location>
</feature>
<evidence type="ECO:0000256" key="14">
    <source>
        <dbReference type="PROSITE-ProRule" id="PRU01360"/>
    </source>
</evidence>
<evidence type="ECO:0000256" key="7">
    <source>
        <dbReference type="ARBA" id="ARBA00022729"/>
    </source>
</evidence>